<dbReference type="Proteomes" id="UP000471521">
    <property type="component" value="Unassembled WGS sequence"/>
</dbReference>
<sequence>MTDACFVSWPLRVDAVDGLRATVARELDGADGSGVAELLPESGVSTTSVFIYHDHRPEFVWYVEHDGGGAWENPATAVRDASPLFPALTDHLAPGTATVVADLDPDAVEVVHASLPDRPNSYADRSGELPTVLSGNDADAGVPDVVPLRLAIRPGLGSLFARVGAGLIDRTPDWLEAKFEAASLDVMAAEGMYTETLFLERTPNGYDLWWYMESGSMAQVYEAYYESSSRVARVSEHVLGWVLERPERALAHPVEASDFELLAHAVDAARE</sequence>
<protein>
    <submittedName>
        <fullName evidence="1">Uncharacterized protein</fullName>
    </submittedName>
</protein>
<dbReference type="AlphaFoldDB" id="A0A6B0SP48"/>
<keyword evidence="2" id="KW-1185">Reference proteome</keyword>
<dbReference type="EMBL" id="WUUU01000005">
    <property type="protein sequence ID" value="MXR19399.1"/>
    <property type="molecule type" value="Genomic_DNA"/>
</dbReference>
<organism evidence="1 2">
    <name type="scientific">Halobacterium bonnevillei</name>
    <dbReference type="NCBI Taxonomy" id="2692200"/>
    <lineage>
        <taxon>Archaea</taxon>
        <taxon>Methanobacteriati</taxon>
        <taxon>Methanobacteriota</taxon>
        <taxon>Stenosarchaea group</taxon>
        <taxon>Halobacteria</taxon>
        <taxon>Halobacteriales</taxon>
        <taxon>Halobacteriaceae</taxon>
        <taxon>Halobacterium</taxon>
    </lineage>
</organism>
<gene>
    <name evidence="1" type="ORF">GRX66_01815</name>
</gene>
<dbReference type="OrthoDB" id="161889at2157"/>
<evidence type="ECO:0000313" key="2">
    <source>
        <dbReference type="Proteomes" id="UP000471521"/>
    </source>
</evidence>
<proteinExistence type="predicted"/>
<evidence type="ECO:0000313" key="1">
    <source>
        <dbReference type="EMBL" id="MXR19399.1"/>
    </source>
</evidence>
<reference evidence="1 2" key="1">
    <citation type="submission" date="2019-12" db="EMBL/GenBank/DDBJ databases">
        <title>Isolation and characterization of three novel carbon monoxide-oxidizing members of Halobacteria from salione crusts and soils.</title>
        <authorList>
            <person name="Myers M.R."/>
            <person name="King G.M."/>
        </authorList>
    </citation>
    <scope>NUCLEOTIDE SEQUENCE [LARGE SCALE GENOMIC DNA]</scope>
    <source>
        <strain evidence="1 2">PCN9</strain>
    </source>
</reference>
<comment type="caution">
    <text evidence="1">The sequence shown here is derived from an EMBL/GenBank/DDBJ whole genome shotgun (WGS) entry which is preliminary data.</text>
</comment>
<dbReference type="RefSeq" id="WP_159524990.1">
    <property type="nucleotide sequence ID" value="NZ_WUUU01000005.1"/>
</dbReference>
<name>A0A6B0SP48_9EURY</name>
<accession>A0A6B0SP48</accession>